<feature type="region of interest" description="Disordered" evidence="1">
    <location>
        <begin position="72"/>
        <end position="98"/>
    </location>
</feature>
<dbReference type="Proteomes" id="UP000053268">
    <property type="component" value="Unassembled WGS sequence"/>
</dbReference>
<organism evidence="2 3">
    <name type="scientific">Papilio xuthus</name>
    <name type="common">Asian swallowtail butterfly</name>
    <dbReference type="NCBI Taxonomy" id="66420"/>
    <lineage>
        <taxon>Eukaryota</taxon>
        <taxon>Metazoa</taxon>
        <taxon>Ecdysozoa</taxon>
        <taxon>Arthropoda</taxon>
        <taxon>Hexapoda</taxon>
        <taxon>Insecta</taxon>
        <taxon>Pterygota</taxon>
        <taxon>Neoptera</taxon>
        <taxon>Endopterygota</taxon>
        <taxon>Lepidoptera</taxon>
        <taxon>Glossata</taxon>
        <taxon>Ditrysia</taxon>
        <taxon>Papilionoidea</taxon>
        <taxon>Papilionidae</taxon>
        <taxon>Papilioninae</taxon>
        <taxon>Papilio</taxon>
    </lineage>
</organism>
<proteinExistence type="predicted"/>
<evidence type="ECO:0000256" key="1">
    <source>
        <dbReference type="SAM" id="MobiDB-lite"/>
    </source>
</evidence>
<evidence type="ECO:0000313" key="3">
    <source>
        <dbReference type="Proteomes" id="UP000053268"/>
    </source>
</evidence>
<name>A0A194QCM3_PAPXU</name>
<reference evidence="2 3" key="1">
    <citation type="journal article" date="2015" name="Nat. Commun.">
        <title>Outbred genome sequencing and CRISPR/Cas9 gene editing in butterflies.</title>
        <authorList>
            <person name="Li X."/>
            <person name="Fan D."/>
            <person name="Zhang W."/>
            <person name="Liu G."/>
            <person name="Zhang L."/>
            <person name="Zhao L."/>
            <person name="Fang X."/>
            <person name="Chen L."/>
            <person name="Dong Y."/>
            <person name="Chen Y."/>
            <person name="Ding Y."/>
            <person name="Zhao R."/>
            <person name="Feng M."/>
            <person name="Zhu Y."/>
            <person name="Feng Y."/>
            <person name="Jiang X."/>
            <person name="Zhu D."/>
            <person name="Xiang H."/>
            <person name="Feng X."/>
            <person name="Li S."/>
            <person name="Wang J."/>
            <person name="Zhang G."/>
            <person name="Kronforst M.R."/>
            <person name="Wang W."/>
        </authorList>
    </citation>
    <scope>NUCLEOTIDE SEQUENCE [LARGE SCALE GENOMIC DNA]</scope>
    <source>
        <strain evidence="2">Ya'a_city_454_Px</strain>
        <tissue evidence="2">Whole body</tissue>
    </source>
</reference>
<evidence type="ECO:0000313" key="2">
    <source>
        <dbReference type="EMBL" id="KPJ03169.1"/>
    </source>
</evidence>
<accession>A0A194QCM3</accession>
<protein>
    <submittedName>
        <fullName evidence="2">Uncharacterized protein</fullName>
    </submittedName>
</protein>
<dbReference type="EMBL" id="KQ459193">
    <property type="protein sequence ID" value="KPJ03169.1"/>
    <property type="molecule type" value="Genomic_DNA"/>
</dbReference>
<sequence>MFIDMSIIIATLRYPYAVSYSQFQISNVRFQFKIPSNSFRYVLRRESVQVRCVRVTIRAGARCKSRWYWGEDRAPRTASPSALQPRGPRGTQLPTEEF</sequence>
<gene>
    <name evidence="2" type="ORF">RR46_06327</name>
</gene>
<keyword evidence="3" id="KW-1185">Reference proteome</keyword>
<dbReference type="AlphaFoldDB" id="A0A194QCM3"/>